<evidence type="ECO:0000256" key="1">
    <source>
        <dbReference type="ARBA" id="ARBA00004173"/>
    </source>
</evidence>
<dbReference type="SUPFAM" id="SSF46911">
    <property type="entry name" value="Ribosomal protein S18"/>
    <property type="match status" value="1"/>
</dbReference>
<comment type="subcellular location">
    <subcellularLocation>
        <location evidence="1">Mitochondrion</location>
    </subcellularLocation>
</comment>
<sequence>MVEETTANTKTAESTAFTILEDYFKDKMYCWVTGRAWLKSKDRSMTVFGKEEEFNTILMMSQHWKTQSQLVLCDLPDTQSSRTIHVVVSSSGPSTAPASETQISTTTPASSVEMSSSVWSSSHGVLSPVVPVLSSALSRPGPHHARASRVVEGRPMVVRWRGMVESRTPSSPRLTEQEEDISVCSGGKMQGGSGHVFTWRWSSLRLDLVLLQGTQQLLDLIGEVWLLYQLFSRLTTRSSLMTQNSTMMDESSSCTLTTGAVGLLVVLEAWGLRALLLRLTMRLARTGVTKLPASVRGLGCVQGTLSSMVSCSPHLHAVLPRRWASQLKHTGTDIGLLCKLCLDPQQELGSKAALAPDFHQQQSRKLRFLGMQRLHCRPPNRTRTEPAFFATLLSLSRSLVLMLLPQQMKAEEMKLSTTYLYKRHSSFIDIGYDKLVSRQHVHHGRVSNSCLQRLPVVKPPPVFALFTRQFGSSAACWQEAEIQAAQTADRYKQRPWDYLDSEEYVERYGSSAVWTGYRRNHKGGIPPQKTRKTCIRGDKICGNPCPICRDPNIIVHRQNVKLLQQFISPHTGMMYDPTLTGVCMKQQKKLNEAINKARDDEYVYYEDTERFDIRMMQPQGGDK</sequence>
<dbReference type="InterPro" id="IPR001648">
    <property type="entry name" value="Ribosomal_bS18"/>
</dbReference>
<dbReference type="Gene3D" id="4.10.640.10">
    <property type="entry name" value="Ribosomal protein S18"/>
    <property type="match status" value="1"/>
</dbReference>
<dbReference type="InterPro" id="IPR036870">
    <property type="entry name" value="Ribosomal_bS18_sf"/>
</dbReference>
<comment type="similarity">
    <text evidence="2">Belongs to the bacterial ribosomal protein bS18 family. Mitochondrion-specific ribosomal protein mS40 subfamily.</text>
</comment>
<evidence type="ECO:0000256" key="7">
    <source>
        <dbReference type="ARBA" id="ARBA00023274"/>
    </source>
</evidence>
<evidence type="ECO:0000256" key="10">
    <source>
        <dbReference type="ARBA" id="ARBA00035515"/>
    </source>
</evidence>
<reference evidence="11 12" key="1">
    <citation type="journal article" date="2018" name="G3 (Bethesda)">
        <title>A High-Quality Reference Genome for the Invasive Mosquitofish Gambusia affinis Using a Chicago Library.</title>
        <authorList>
            <person name="Hoffberg S.L."/>
            <person name="Troendle N.J."/>
            <person name="Glenn T.C."/>
            <person name="Mahmud O."/>
            <person name="Louha S."/>
            <person name="Chalopin D."/>
            <person name="Bennetzen J.L."/>
            <person name="Mauricio R."/>
        </authorList>
    </citation>
    <scope>NUCLEOTIDE SEQUENCE [LARGE SCALE GENOMIC DNA]</scope>
    <source>
        <strain evidence="11">NE01/NJP1002.9</strain>
        <tissue evidence="11">Muscle</tissue>
    </source>
</reference>
<feature type="non-terminal residue" evidence="11">
    <location>
        <position position="623"/>
    </location>
</feature>
<keyword evidence="7" id="KW-0687">Ribonucleoprotein</keyword>
<dbReference type="STRING" id="33528.ENSGAFP00000013422"/>
<evidence type="ECO:0000313" key="11">
    <source>
        <dbReference type="EMBL" id="PWA28342.1"/>
    </source>
</evidence>
<dbReference type="PANTHER" id="PTHR13329">
    <property type="entry name" value="MITOCHONDRIAL RIBOSOMAL PROTEIN S18B"/>
    <property type="match status" value="1"/>
</dbReference>
<dbReference type="Pfam" id="PF01084">
    <property type="entry name" value="Ribosomal_S18"/>
    <property type="match status" value="1"/>
</dbReference>
<name>A0A315VYM6_GAMAF</name>
<dbReference type="GO" id="GO:0005763">
    <property type="term" value="C:mitochondrial small ribosomal subunit"/>
    <property type="evidence" value="ECO:0007669"/>
    <property type="project" value="UniProtKB-ARBA"/>
</dbReference>
<dbReference type="AlphaFoldDB" id="A0A315VYM6"/>
<evidence type="ECO:0000256" key="2">
    <source>
        <dbReference type="ARBA" id="ARBA00006136"/>
    </source>
</evidence>
<evidence type="ECO:0000256" key="8">
    <source>
        <dbReference type="ARBA" id="ARBA00032055"/>
    </source>
</evidence>
<keyword evidence="6" id="KW-0496">Mitochondrion</keyword>
<gene>
    <name evidence="11" type="ORF">CCH79_00018897</name>
</gene>
<dbReference type="GO" id="GO:0032543">
    <property type="term" value="P:mitochondrial translation"/>
    <property type="evidence" value="ECO:0007669"/>
    <property type="project" value="InterPro"/>
</dbReference>
<keyword evidence="12" id="KW-1185">Reference proteome</keyword>
<evidence type="ECO:0000256" key="3">
    <source>
        <dbReference type="ARBA" id="ARBA00022553"/>
    </source>
</evidence>
<keyword evidence="4" id="KW-0809">Transit peptide</keyword>
<keyword evidence="5" id="KW-0689">Ribosomal protein</keyword>
<dbReference type="InterPro" id="IPR040054">
    <property type="entry name" value="MRPS18B"/>
</dbReference>
<evidence type="ECO:0000256" key="4">
    <source>
        <dbReference type="ARBA" id="ARBA00022946"/>
    </source>
</evidence>
<evidence type="ECO:0000256" key="9">
    <source>
        <dbReference type="ARBA" id="ARBA00035130"/>
    </source>
</evidence>
<dbReference type="FunFam" id="4.10.640.10:FF:000008">
    <property type="entry name" value="28S ribosomal protein S18b, mitochondrial"/>
    <property type="match status" value="1"/>
</dbReference>
<evidence type="ECO:0000256" key="6">
    <source>
        <dbReference type="ARBA" id="ARBA00023128"/>
    </source>
</evidence>
<proteinExistence type="inferred from homology"/>
<dbReference type="EMBL" id="NHOQ01000850">
    <property type="protein sequence ID" value="PWA28342.1"/>
    <property type="molecule type" value="Genomic_DNA"/>
</dbReference>
<evidence type="ECO:0000313" key="12">
    <source>
        <dbReference type="Proteomes" id="UP000250572"/>
    </source>
</evidence>
<protein>
    <recommendedName>
        <fullName evidence="9">Small ribosomal subunit protein mS40</fullName>
    </recommendedName>
    <alternativeName>
        <fullName evidence="8">28S ribosomal protein S18-2, mitochondrial</fullName>
    </alternativeName>
    <alternativeName>
        <fullName evidence="10">28S ribosomal protein S18b, mitochondrial</fullName>
    </alternativeName>
</protein>
<accession>A0A315VYM6</accession>
<dbReference type="Proteomes" id="UP000250572">
    <property type="component" value="Unassembled WGS sequence"/>
</dbReference>
<comment type="caution">
    <text evidence="11">The sequence shown here is derived from an EMBL/GenBank/DDBJ whole genome shotgun (WGS) entry which is preliminary data.</text>
</comment>
<dbReference type="PANTHER" id="PTHR13329:SF2">
    <property type="entry name" value="SMALL RIBOSOMAL SUBUNIT PROTEIN MS40"/>
    <property type="match status" value="1"/>
</dbReference>
<evidence type="ECO:0000256" key="5">
    <source>
        <dbReference type="ARBA" id="ARBA00022980"/>
    </source>
</evidence>
<dbReference type="GO" id="GO:0003735">
    <property type="term" value="F:structural constituent of ribosome"/>
    <property type="evidence" value="ECO:0007669"/>
    <property type="project" value="InterPro"/>
</dbReference>
<keyword evidence="3" id="KW-0597">Phosphoprotein</keyword>
<organism evidence="11 12">
    <name type="scientific">Gambusia affinis</name>
    <name type="common">Western mosquitofish</name>
    <name type="synonym">Heterandria affinis</name>
    <dbReference type="NCBI Taxonomy" id="33528"/>
    <lineage>
        <taxon>Eukaryota</taxon>
        <taxon>Metazoa</taxon>
        <taxon>Chordata</taxon>
        <taxon>Craniata</taxon>
        <taxon>Vertebrata</taxon>
        <taxon>Euteleostomi</taxon>
        <taxon>Actinopterygii</taxon>
        <taxon>Neopterygii</taxon>
        <taxon>Teleostei</taxon>
        <taxon>Neoteleostei</taxon>
        <taxon>Acanthomorphata</taxon>
        <taxon>Ovalentaria</taxon>
        <taxon>Atherinomorphae</taxon>
        <taxon>Cyprinodontiformes</taxon>
        <taxon>Poeciliidae</taxon>
        <taxon>Poeciliinae</taxon>
        <taxon>Gambusia</taxon>
    </lineage>
</organism>